<dbReference type="KEGG" id="qsa:O6P43_013155"/>
<keyword evidence="9" id="KW-1133">Transmembrane helix</keyword>
<dbReference type="Gene3D" id="3.30.200.20">
    <property type="entry name" value="Phosphorylase Kinase, domain 1"/>
    <property type="match status" value="1"/>
</dbReference>
<keyword evidence="7 15" id="KW-0418">Kinase</keyword>
<evidence type="ECO:0000313" key="15">
    <source>
        <dbReference type="EMBL" id="KAJ7969154.1"/>
    </source>
</evidence>
<keyword evidence="5" id="KW-0732">Signal</keyword>
<evidence type="ECO:0000313" key="16">
    <source>
        <dbReference type="Proteomes" id="UP001163823"/>
    </source>
</evidence>
<keyword evidence="15" id="KW-0675">Receptor</keyword>
<feature type="domain" description="Protein kinase" evidence="14">
    <location>
        <begin position="37"/>
        <end position="327"/>
    </location>
</feature>
<dbReference type="InterPro" id="IPR008271">
    <property type="entry name" value="Ser/Thr_kinase_AS"/>
</dbReference>
<evidence type="ECO:0000256" key="8">
    <source>
        <dbReference type="ARBA" id="ARBA00022840"/>
    </source>
</evidence>
<dbReference type="InterPro" id="IPR017441">
    <property type="entry name" value="Protein_kinase_ATP_BS"/>
</dbReference>
<reference evidence="15" key="1">
    <citation type="journal article" date="2023" name="Science">
        <title>Elucidation of the pathway for biosynthesis of saponin adjuvants from the soapbark tree.</title>
        <authorList>
            <person name="Reed J."/>
            <person name="Orme A."/>
            <person name="El-Demerdash A."/>
            <person name="Owen C."/>
            <person name="Martin L.B.B."/>
            <person name="Misra R.C."/>
            <person name="Kikuchi S."/>
            <person name="Rejzek M."/>
            <person name="Martin A.C."/>
            <person name="Harkess A."/>
            <person name="Leebens-Mack J."/>
            <person name="Louveau T."/>
            <person name="Stephenson M.J."/>
            <person name="Osbourn A."/>
        </authorList>
    </citation>
    <scope>NUCLEOTIDE SEQUENCE</scope>
    <source>
        <strain evidence="15">S10</strain>
    </source>
</reference>
<evidence type="ECO:0000256" key="3">
    <source>
        <dbReference type="ARBA" id="ARBA00022679"/>
    </source>
</evidence>
<dbReference type="SUPFAM" id="SSF56112">
    <property type="entry name" value="Protein kinase-like (PK-like)"/>
    <property type="match status" value="1"/>
</dbReference>
<protein>
    <submittedName>
        <fullName evidence="15">Receptor-like kinase</fullName>
    </submittedName>
</protein>
<evidence type="ECO:0000256" key="9">
    <source>
        <dbReference type="ARBA" id="ARBA00022989"/>
    </source>
</evidence>
<gene>
    <name evidence="15" type="ORF">O6P43_013155</name>
</gene>
<dbReference type="GO" id="GO:0004674">
    <property type="term" value="F:protein serine/threonine kinase activity"/>
    <property type="evidence" value="ECO:0007669"/>
    <property type="project" value="UniProtKB-KW"/>
</dbReference>
<evidence type="ECO:0000256" key="12">
    <source>
        <dbReference type="PROSITE-ProRule" id="PRU10141"/>
    </source>
</evidence>
<keyword evidence="10" id="KW-0472">Membrane</keyword>
<evidence type="ECO:0000256" key="13">
    <source>
        <dbReference type="RuleBase" id="RU000304"/>
    </source>
</evidence>
<dbReference type="InterPro" id="IPR000719">
    <property type="entry name" value="Prot_kinase_dom"/>
</dbReference>
<keyword evidence="8 12" id="KW-0067">ATP-binding</keyword>
<dbReference type="InterPro" id="IPR011009">
    <property type="entry name" value="Kinase-like_dom_sf"/>
</dbReference>
<feature type="binding site" evidence="12">
    <location>
        <position position="65"/>
    </location>
    <ligand>
        <name>ATP</name>
        <dbReference type="ChEBI" id="CHEBI:30616"/>
    </ligand>
</feature>
<dbReference type="GO" id="GO:0016020">
    <property type="term" value="C:membrane"/>
    <property type="evidence" value="ECO:0007669"/>
    <property type="project" value="UniProtKB-SubCell"/>
</dbReference>
<dbReference type="AlphaFoldDB" id="A0AAD7M390"/>
<keyword evidence="6 12" id="KW-0547">Nucleotide-binding</keyword>
<dbReference type="FunFam" id="3.30.200.20:FF:000178">
    <property type="entry name" value="serine/threonine-protein kinase PBS1-like"/>
    <property type="match status" value="1"/>
</dbReference>
<evidence type="ECO:0000256" key="11">
    <source>
        <dbReference type="ARBA" id="ARBA00023180"/>
    </source>
</evidence>
<dbReference type="PROSITE" id="PS00108">
    <property type="entry name" value="PROTEIN_KINASE_ST"/>
    <property type="match status" value="1"/>
</dbReference>
<dbReference type="InterPro" id="IPR045874">
    <property type="entry name" value="LRK10/LRL21-25-like"/>
</dbReference>
<evidence type="ECO:0000256" key="1">
    <source>
        <dbReference type="ARBA" id="ARBA00004479"/>
    </source>
</evidence>
<evidence type="ECO:0000256" key="10">
    <source>
        <dbReference type="ARBA" id="ARBA00023136"/>
    </source>
</evidence>
<keyword evidence="4" id="KW-0812">Transmembrane</keyword>
<dbReference type="PROSITE" id="PS00107">
    <property type="entry name" value="PROTEIN_KINASE_ATP"/>
    <property type="match status" value="1"/>
</dbReference>
<name>A0AAD7M390_QUISA</name>
<dbReference type="Pfam" id="PF00069">
    <property type="entry name" value="Pkinase"/>
    <property type="match status" value="1"/>
</dbReference>
<evidence type="ECO:0000256" key="5">
    <source>
        <dbReference type="ARBA" id="ARBA00022729"/>
    </source>
</evidence>
<evidence type="ECO:0000256" key="4">
    <source>
        <dbReference type="ARBA" id="ARBA00022692"/>
    </source>
</evidence>
<dbReference type="SMART" id="SM00220">
    <property type="entry name" value="S_TKc"/>
    <property type="match status" value="1"/>
</dbReference>
<proteinExistence type="inferred from homology"/>
<dbReference type="Gene3D" id="1.10.510.10">
    <property type="entry name" value="Transferase(Phosphotransferase) domain 1"/>
    <property type="match status" value="1"/>
</dbReference>
<dbReference type="GO" id="GO:0005524">
    <property type="term" value="F:ATP binding"/>
    <property type="evidence" value="ECO:0007669"/>
    <property type="project" value="UniProtKB-UniRule"/>
</dbReference>
<evidence type="ECO:0000256" key="2">
    <source>
        <dbReference type="ARBA" id="ARBA00022527"/>
    </source>
</evidence>
<dbReference type="FunFam" id="1.10.510.10:FF:000590">
    <property type="entry name" value="PR5-like receptor kinase"/>
    <property type="match status" value="1"/>
</dbReference>
<keyword evidence="11" id="KW-0325">Glycoprotein</keyword>
<comment type="subcellular location">
    <subcellularLocation>
        <location evidence="1">Membrane</location>
        <topology evidence="1">Single-pass type I membrane protein</topology>
    </subcellularLocation>
</comment>
<sequence length="346" mass="39016">MLNNWTLTRNDRDLEALIIRNCRPIRYKFSDVKKITNSFTDELGRGGFGKVYKGKLPNGCLVAVKLLDTSRWNGEDFVNEVSSISRTSHVNIVTLLGFCLESNRKALIYEFMSNGSLANFIYNDRITSNNSYNPLSWEKLLQIALGIARGLGYLHQWCNTRILHLDIKPQNILLDENLIPKIADFGLAKFSPSTEIITSMTRARGTIGYVAPEMWNRNFGISNKSDVYSYGMMILEMVGGRKNLNAEASQSSEIYFPQWVYNLLQRGSYLRINGVITTEDNEIAKKMVLVGLWCIQTNPSDRPSISSVIHMLEGNTESLLVPPNPFLPSQPPASSSTPCMYTFTSQ</sequence>
<comment type="caution">
    <text evidence="15">The sequence shown here is derived from an EMBL/GenBank/DDBJ whole genome shotgun (WGS) entry which is preliminary data.</text>
</comment>
<keyword evidence="3" id="KW-0808">Transferase</keyword>
<comment type="similarity">
    <text evidence="13">Belongs to the protein kinase superfamily.</text>
</comment>
<evidence type="ECO:0000256" key="6">
    <source>
        <dbReference type="ARBA" id="ARBA00022741"/>
    </source>
</evidence>
<evidence type="ECO:0000259" key="14">
    <source>
        <dbReference type="PROSITE" id="PS50011"/>
    </source>
</evidence>
<keyword evidence="16" id="KW-1185">Reference proteome</keyword>
<evidence type="ECO:0000256" key="7">
    <source>
        <dbReference type="ARBA" id="ARBA00022777"/>
    </source>
</evidence>
<keyword evidence="2 13" id="KW-0723">Serine/threonine-protein kinase</keyword>
<dbReference type="EMBL" id="JARAOO010000005">
    <property type="protein sequence ID" value="KAJ7969154.1"/>
    <property type="molecule type" value="Genomic_DNA"/>
</dbReference>
<organism evidence="15 16">
    <name type="scientific">Quillaja saponaria</name>
    <name type="common">Soap bark tree</name>
    <dbReference type="NCBI Taxonomy" id="32244"/>
    <lineage>
        <taxon>Eukaryota</taxon>
        <taxon>Viridiplantae</taxon>
        <taxon>Streptophyta</taxon>
        <taxon>Embryophyta</taxon>
        <taxon>Tracheophyta</taxon>
        <taxon>Spermatophyta</taxon>
        <taxon>Magnoliopsida</taxon>
        <taxon>eudicotyledons</taxon>
        <taxon>Gunneridae</taxon>
        <taxon>Pentapetalae</taxon>
        <taxon>rosids</taxon>
        <taxon>fabids</taxon>
        <taxon>Fabales</taxon>
        <taxon>Quillajaceae</taxon>
        <taxon>Quillaja</taxon>
    </lineage>
</organism>
<accession>A0AAD7M390</accession>
<dbReference type="Proteomes" id="UP001163823">
    <property type="component" value="Chromosome 5"/>
</dbReference>
<dbReference type="PROSITE" id="PS50011">
    <property type="entry name" value="PROTEIN_KINASE_DOM"/>
    <property type="match status" value="1"/>
</dbReference>
<dbReference type="PANTHER" id="PTHR27009">
    <property type="entry name" value="RUST RESISTANCE KINASE LR10-RELATED"/>
    <property type="match status" value="1"/>
</dbReference>